<evidence type="ECO:0000313" key="9">
    <source>
        <dbReference type="EMBL" id="QEN03270.1"/>
    </source>
</evidence>
<dbReference type="AlphaFoldDB" id="A0A5C1Q8A4"/>
<name>A0A5C1Q8A4_9SPIO</name>
<reference evidence="9 10" key="1">
    <citation type="submission" date="2019-02" db="EMBL/GenBank/DDBJ databases">
        <authorList>
            <person name="Fomenkov A."/>
            <person name="Dubinina G."/>
            <person name="Grabovich M."/>
            <person name="Vincze T."/>
            <person name="Roberts R.J."/>
        </authorList>
    </citation>
    <scope>NUCLEOTIDE SEQUENCE [LARGE SCALE GENOMIC DNA]</scope>
    <source>
        <strain evidence="9 10">P</strain>
    </source>
</reference>
<dbReference type="OrthoDB" id="9798629at2"/>
<evidence type="ECO:0000256" key="8">
    <source>
        <dbReference type="SAM" id="Phobius"/>
    </source>
</evidence>
<evidence type="ECO:0000256" key="3">
    <source>
        <dbReference type="ARBA" id="ARBA00022475"/>
    </source>
</evidence>
<evidence type="ECO:0000256" key="7">
    <source>
        <dbReference type="RuleBase" id="RU003879"/>
    </source>
</evidence>
<dbReference type="InterPro" id="IPR003400">
    <property type="entry name" value="ExbD"/>
</dbReference>
<dbReference type="PANTHER" id="PTHR30558">
    <property type="entry name" value="EXBD MEMBRANE COMPONENT OF PMF-DRIVEN MACROMOLECULE IMPORT SYSTEM"/>
    <property type="match status" value="1"/>
</dbReference>
<evidence type="ECO:0000256" key="1">
    <source>
        <dbReference type="ARBA" id="ARBA00004162"/>
    </source>
</evidence>
<evidence type="ECO:0000313" key="10">
    <source>
        <dbReference type="Proteomes" id="UP000323824"/>
    </source>
</evidence>
<dbReference type="PANTHER" id="PTHR30558:SF3">
    <property type="entry name" value="BIOPOLYMER TRANSPORT PROTEIN EXBD-RELATED"/>
    <property type="match status" value="1"/>
</dbReference>
<dbReference type="RefSeq" id="WP_149566530.1">
    <property type="nucleotide sequence ID" value="NZ_CP035807.1"/>
</dbReference>
<protein>
    <submittedName>
        <fullName evidence="9">Biopolymer transporter ExbD</fullName>
    </submittedName>
</protein>
<accession>A0A5C1Q8A4</accession>
<organism evidence="9 10">
    <name type="scientific">Thiospirochaeta perfilievii</name>
    <dbReference type="NCBI Taxonomy" id="252967"/>
    <lineage>
        <taxon>Bacteria</taxon>
        <taxon>Pseudomonadati</taxon>
        <taxon>Spirochaetota</taxon>
        <taxon>Spirochaetia</taxon>
        <taxon>Spirochaetales</taxon>
        <taxon>Spirochaetaceae</taxon>
        <taxon>Thiospirochaeta</taxon>
    </lineage>
</organism>
<dbReference type="Pfam" id="PF02472">
    <property type="entry name" value="ExbD"/>
    <property type="match status" value="1"/>
</dbReference>
<dbReference type="GO" id="GO:0022857">
    <property type="term" value="F:transmembrane transporter activity"/>
    <property type="evidence" value="ECO:0007669"/>
    <property type="project" value="InterPro"/>
</dbReference>
<keyword evidence="6 8" id="KW-0472">Membrane</keyword>
<keyword evidence="7" id="KW-0653">Protein transport</keyword>
<feature type="transmembrane region" description="Helical" evidence="8">
    <location>
        <begin position="12"/>
        <end position="31"/>
    </location>
</feature>
<dbReference type="GO" id="GO:0015031">
    <property type="term" value="P:protein transport"/>
    <property type="evidence" value="ECO:0007669"/>
    <property type="project" value="UniProtKB-KW"/>
</dbReference>
<dbReference type="Gene3D" id="3.30.420.270">
    <property type="match status" value="1"/>
</dbReference>
<keyword evidence="3" id="KW-1003">Cell membrane</keyword>
<gene>
    <name evidence="9" type="ORF">EW093_00630</name>
</gene>
<sequence>MKLNSTLSDESVLLITPLIDIMFLILIFFVLNSSFTENRAIEVDIPKTITGSALGDIESHIVLTIENRIFINEVETTKSEFSVALLQSIGSNSNPIIIIEGDKGISYDFLMSIMDRVKVLGFDNISLIVNKL</sequence>
<dbReference type="EMBL" id="CP035807">
    <property type="protein sequence ID" value="QEN03270.1"/>
    <property type="molecule type" value="Genomic_DNA"/>
</dbReference>
<reference evidence="9 10" key="2">
    <citation type="submission" date="2019-09" db="EMBL/GenBank/DDBJ databases">
        <title>Complete Genome Sequence and Methylome Analysis of free living Spirochaetas.</title>
        <authorList>
            <person name="Leshcheva N."/>
            <person name="Mikheeva N."/>
        </authorList>
    </citation>
    <scope>NUCLEOTIDE SEQUENCE [LARGE SCALE GENOMIC DNA]</scope>
    <source>
        <strain evidence="9 10">P</strain>
    </source>
</reference>
<keyword evidence="5 8" id="KW-1133">Transmembrane helix</keyword>
<dbReference type="GO" id="GO:0005886">
    <property type="term" value="C:plasma membrane"/>
    <property type="evidence" value="ECO:0007669"/>
    <property type="project" value="UniProtKB-SubCell"/>
</dbReference>
<evidence type="ECO:0000256" key="4">
    <source>
        <dbReference type="ARBA" id="ARBA00022692"/>
    </source>
</evidence>
<dbReference type="Proteomes" id="UP000323824">
    <property type="component" value="Chromosome"/>
</dbReference>
<keyword evidence="7" id="KW-0813">Transport</keyword>
<proteinExistence type="inferred from homology"/>
<comment type="similarity">
    <text evidence="2 7">Belongs to the ExbD/TolR family.</text>
</comment>
<evidence type="ECO:0000256" key="6">
    <source>
        <dbReference type="ARBA" id="ARBA00023136"/>
    </source>
</evidence>
<comment type="subcellular location">
    <subcellularLocation>
        <location evidence="1">Cell membrane</location>
        <topology evidence="1">Single-pass membrane protein</topology>
    </subcellularLocation>
    <subcellularLocation>
        <location evidence="7">Cell membrane</location>
        <topology evidence="7">Single-pass type II membrane protein</topology>
    </subcellularLocation>
</comment>
<keyword evidence="4 7" id="KW-0812">Transmembrane</keyword>
<evidence type="ECO:0000256" key="2">
    <source>
        <dbReference type="ARBA" id="ARBA00005811"/>
    </source>
</evidence>
<dbReference type="KEGG" id="sper:EW093_00630"/>
<evidence type="ECO:0000256" key="5">
    <source>
        <dbReference type="ARBA" id="ARBA00022989"/>
    </source>
</evidence>
<keyword evidence="10" id="KW-1185">Reference proteome</keyword>